<proteinExistence type="predicted"/>
<feature type="compositionally biased region" description="Basic and acidic residues" evidence="1">
    <location>
        <begin position="153"/>
        <end position="162"/>
    </location>
</feature>
<accession>A0A4S2KRM3</accession>
<protein>
    <submittedName>
        <fullName evidence="2">Uncharacterized protein</fullName>
    </submittedName>
</protein>
<evidence type="ECO:0000313" key="3">
    <source>
        <dbReference type="Proteomes" id="UP000310200"/>
    </source>
</evidence>
<evidence type="ECO:0000256" key="1">
    <source>
        <dbReference type="SAM" id="MobiDB-lite"/>
    </source>
</evidence>
<keyword evidence="3" id="KW-1185">Reference proteome</keyword>
<dbReference type="EMBL" id="QBLH01001227">
    <property type="protein sequence ID" value="TGZ52593.1"/>
    <property type="molecule type" value="Genomic_DNA"/>
</dbReference>
<sequence>MQEVLADNSVRITRPSKRVEVRVGGLDDSADVDEMRWALSAVGQCSPGEVDVGTIRGSLLRMGSAWARCPVAAAKKAVVSGLTVGWVKARVELLLERQVSGSPLPSAGLVDWLAGFGSPAGRLAAFGPRWDGSGGSPTGDPPQVPPSVGHWGRGRDLETETP</sequence>
<comment type="caution">
    <text evidence="2">The sequence shown here is derived from an EMBL/GenBank/DDBJ whole genome shotgun (WGS) entry which is preliminary data.</text>
</comment>
<organism evidence="2 3">
    <name type="scientific">Temnothorax longispinosus</name>
    <dbReference type="NCBI Taxonomy" id="300112"/>
    <lineage>
        <taxon>Eukaryota</taxon>
        <taxon>Metazoa</taxon>
        <taxon>Ecdysozoa</taxon>
        <taxon>Arthropoda</taxon>
        <taxon>Hexapoda</taxon>
        <taxon>Insecta</taxon>
        <taxon>Pterygota</taxon>
        <taxon>Neoptera</taxon>
        <taxon>Endopterygota</taxon>
        <taxon>Hymenoptera</taxon>
        <taxon>Apocrita</taxon>
        <taxon>Aculeata</taxon>
        <taxon>Formicoidea</taxon>
        <taxon>Formicidae</taxon>
        <taxon>Myrmicinae</taxon>
        <taxon>Temnothorax</taxon>
    </lineage>
</organism>
<feature type="non-terminal residue" evidence="2">
    <location>
        <position position="162"/>
    </location>
</feature>
<dbReference type="AlphaFoldDB" id="A0A4S2KRM3"/>
<reference evidence="2 3" key="1">
    <citation type="journal article" date="2019" name="Philos. Trans. R. Soc. Lond., B, Biol. Sci.">
        <title>Ant behaviour and brain gene expression of defending hosts depend on the ecological success of the intruding social parasite.</title>
        <authorList>
            <person name="Kaur R."/>
            <person name="Stoldt M."/>
            <person name="Jongepier E."/>
            <person name="Feldmeyer B."/>
            <person name="Menzel F."/>
            <person name="Bornberg-Bauer E."/>
            <person name="Foitzik S."/>
        </authorList>
    </citation>
    <scope>NUCLEOTIDE SEQUENCE [LARGE SCALE GENOMIC DNA]</scope>
    <source>
        <tissue evidence="2">Whole body</tissue>
    </source>
</reference>
<evidence type="ECO:0000313" key="2">
    <source>
        <dbReference type="EMBL" id="TGZ52593.1"/>
    </source>
</evidence>
<feature type="region of interest" description="Disordered" evidence="1">
    <location>
        <begin position="125"/>
        <end position="162"/>
    </location>
</feature>
<dbReference type="Proteomes" id="UP000310200">
    <property type="component" value="Unassembled WGS sequence"/>
</dbReference>
<name>A0A4S2KRM3_9HYME</name>
<gene>
    <name evidence="2" type="ORF">DBV15_10857</name>
</gene>